<evidence type="ECO:0000313" key="4">
    <source>
        <dbReference type="Proteomes" id="UP001055167"/>
    </source>
</evidence>
<comment type="caution">
    <text evidence="3">The sequence shown here is derived from an EMBL/GenBank/DDBJ whole genome shotgun (WGS) entry which is preliminary data.</text>
</comment>
<keyword evidence="4" id="KW-1185">Reference proteome</keyword>
<dbReference type="Proteomes" id="UP001055167">
    <property type="component" value="Unassembled WGS sequence"/>
</dbReference>
<reference evidence="3" key="1">
    <citation type="journal article" date="2021" name="Front. Microbiol.">
        <title>Comprehensive Comparative Genomics and Phenotyping of Methylobacterium Species.</title>
        <authorList>
            <person name="Alessa O."/>
            <person name="Ogura Y."/>
            <person name="Fujitani Y."/>
            <person name="Takami H."/>
            <person name="Hayashi T."/>
            <person name="Sahin N."/>
            <person name="Tani A."/>
        </authorList>
    </citation>
    <scope>NUCLEOTIDE SEQUENCE</scope>
    <source>
        <strain evidence="3">KCTC 52305</strain>
    </source>
</reference>
<evidence type="ECO:0000256" key="1">
    <source>
        <dbReference type="SAM" id="MobiDB-lite"/>
    </source>
</evidence>
<feature type="region of interest" description="Disordered" evidence="1">
    <location>
        <begin position="37"/>
        <end position="60"/>
    </location>
</feature>
<accession>A0ABQ4R4D2</accession>
<feature type="chain" id="PRO_5045795075" description="Outer membrane beta-barrel protein" evidence="2">
    <location>
        <begin position="37"/>
        <end position="545"/>
    </location>
</feature>
<evidence type="ECO:0008006" key="5">
    <source>
        <dbReference type="Google" id="ProtNLM"/>
    </source>
</evidence>
<proteinExistence type="predicted"/>
<organism evidence="3 4">
    <name type="scientific">Methylobacterium crusticola</name>
    <dbReference type="NCBI Taxonomy" id="1697972"/>
    <lineage>
        <taxon>Bacteria</taxon>
        <taxon>Pseudomonadati</taxon>
        <taxon>Pseudomonadota</taxon>
        <taxon>Alphaproteobacteria</taxon>
        <taxon>Hyphomicrobiales</taxon>
        <taxon>Methylobacteriaceae</taxon>
        <taxon>Methylobacterium</taxon>
    </lineage>
</organism>
<evidence type="ECO:0000313" key="3">
    <source>
        <dbReference type="EMBL" id="GJD51999.1"/>
    </source>
</evidence>
<sequence>MVQERPRSGNSRRRPGPAGAALPLVILLLAAPPALAQTASGPAPLGGGASGAASSGAAPSGAAPFGATGAFGGGASPAFGAPGAQDPATFALRGAGFRAQAAPASAGSRPRTPPRRRSRPPTTALVRQITQVPPEDLRLRPTVQFPVSGLPDIGLVPILLRRRPVDPLDPYSPLGIRVGGVTLYPALQQGIGYDTNPDRASLRRASLALRTDGELRLQSDWSSHQLSGELRGGYSEYPDNKAANRPDGDGAVRLRLDVARDTRVDVEGRYLVTTQRAGSPDLSAAVRDRPVVAAYGGTVGATQTFNRLQVTVAGLVDRQTFEDAELTNGTILRQSDRNANQYGLRLRTGYEIRPGFTPFVDVLLDTRVHDFAVDFNGYRRDSDGITARGGTTFEVSRLVTGEISGGYLKRTYADTRLRDLSGPVVDGALLWAVTPLTAVRLGAATGVTETVVLGASGILTRSALAEVTHDLRRNLRLTLSGTVYSNTYQGANIKEEGYIAGVKLDYRLNRWLGIRASYAHEMLRSNAVGSSYHSDTYLVGVRVNP</sequence>
<feature type="compositionally biased region" description="Low complexity" evidence="1">
    <location>
        <begin position="99"/>
        <end position="110"/>
    </location>
</feature>
<feature type="compositionally biased region" description="Low complexity" evidence="1">
    <location>
        <begin position="51"/>
        <end position="60"/>
    </location>
</feature>
<protein>
    <recommendedName>
        <fullName evidence="5">Outer membrane beta-barrel protein</fullName>
    </recommendedName>
</protein>
<evidence type="ECO:0000256" key="2">
    <source>
        <dbReference type="SAM" id="SignalP"/>
    </source>
</evidence>
<dbReference type="EMBL" id="BPQH01000016">
    <property type="protein sequence ID" value="GJD51999.1"/>
    <property type="molecule type" value="Genomic_DNA"/>
</dbReference>
<reference evidence="3" key="2">
    <citation type="submission" date="2021-08" db="EMBL/GenBank/DDBJ databases">
        <authorList>
            <person name="Tani A."/>
            <person name="Ola A."/>
            <person name="Ogura Y."/>
            <person name="Katsura K."/>
            <person name="Hayashi T."/>
        </authorList>
    </citation>
    <scope>NUCLEOTIDE SEQUENCE</scope>
    <source>
        <strain evidence="3">KCTC 52305</strain>
    </source>
</reference>
<dbReference type="RefSeq" id="WP_128563305.1">
    <property type="nucleotide sequence ID" value="NZ_BPQH01000016.1"/>
</dbReference>
<gene>
    <name evidence="3" type="ORF">OPKNFCMD_4760</name>
</gene>
<feature type="region of interest" description="Disordered" evidence="1">
    <location>
        <begin position="99"/>
        <end position="123"/>
    </location>
</feature>
<dbReference type="InterPro" id="IPR018759">
    <property type="entry name" value="BBP2_2"/>
</dbReference>
<name>A0ABQ4R4D2_9HYPH</name>
<dbReference type="Pfam" id="PF10082">
    <property type="entry name" value="BBP2_2"/>
    <property type="match status" value="1"/>
</dbReference>
<keyword evidence="2" id="KW-0732">Signal</keyword>
<feature type="signal peptide" evidence="2">
    <location>
        <begin position="1"/>
        <end position="36"/>
    </location>
</feature>